<dbReference type="RefSeq" id="WP_345464019.1">
    <property type="nucleotide sequence ID" value="NZ_BAABRP010000005.1"/>
</dbReference>
<protein>
    <recommendedName>
        <fullName evidence="7">DUF3893 domain-containing protein</fullName>
    </recommendedName>
</protein>
<comment type="caution">
    <text evidence="5">The sequence shown here is derived from an EMBL/GenBank/DDBJ whole genome shotgun (WGS) entry which is preliminary data.</text>
</comment>
<dbReference type="Pfam" id="PF13032">
    <property type="entry name" value="RNaseH_pPIWI_RE"/>
    <property type="match status" value="1"/>
</dbReference>
<proteinExistence type="predicted"/>
<dbReference type="Pfam" id="PF18157">
    <property type="entry name" value="MID_pPIWI_RE"/>
    <property type="match status" value="1"/>
</dbReference>
<dbReference type="Pfam" id="PF13111">
    <property type="entry name" value="pPIWI_RE_X"/>
    <property type="match status" value="1"/>
</dbReference>
<feature type="domain" description="pPIWI-RE module N-terminal" evidence="3">
    <location>
        <begin position="32"/>
        <end position="397"/>
    </location>
</feature>
<accession>A0ABP9W6S8</accession>
<keyword evidence="6" id="KW-1185">Reference proteome</keyword>
<evidence type="ECO:0008006" key="7">
    <source>
        <dbReference type="Google" id="ProtNLM"/>
    </source>
</evidence>
<evidence type="ECO:0000256" key="1">
    <source>
        <dbReference type="SAM" id="MobiDB-lite"/>
    </source>
</evidence>
<dbReference type="InterPro" id="IPR024996">
    <property type="entry name" value="RNaseH_pPIWI_RE"/>
</dbReference>
<feature type="compositionally biased region" description="Basic and acidic residues" evidence="1">
    <location>
        <begin position="840"/>
        <end position="859"/>
    </location>
</feature>
<dbReference type="EMBL" id="BAABRP010000005">
    <property type="protein sequence ID" value="GAA5513047.1"/>
    <property type="molecule type" value="Genomic_DNA"/>
</dbReference>
<evidence type="ECO:0000259" key="2">
    <source>
        <dbReference type="Pfam" id="PF13032"/>
    </source>
</evidence>
<feature type="region of interest" description="Disordered" evidence="1">
    <location>
        <begin position="834"/>
        <end position="869"/>
    </location>
</feature>
<reference evidence="5 6" key="1">
    <citation type="submission" date="2024-02" db="EMBL/GenBank/DDBJ databases">
        <title>Deinococcus carri NBRC 110142.</title>
        <authorList>
            <person name="Ichikawa N."/>
            <person name="Katano-Makiyama Y."/>
            <person name="Hidaka K."/>
        </authorList>
    </citation>
    <scope>NUCLEOTIDE SEQUENCE [LARGE SCALE GENOMIC DNA]</scope>
    <source>
        <strain evidence="5 6">NBRC 110142</strain>
    </source>
</reference>
<dbReference type="InterPro" id="IPR040496">
    <property type="entry name" value="MID_pPIWI_RE"/>
</dbReference>
<feature type="domain" description="Prokaryotic pPIWI-RE MID" evidence="4">
    <location>
        <begin position="467"/>
        <end position="572"/>
    </location>
</feature>
<name>A0ABP9W6S8_9DEIO</name>
<dbReference type="Proteomes" id="UP001401887">
    <property type="component" value="Unassembled WGS sequence"/>
</dbReference>
<evidence type="ECO:0000259" key="4">
    <source>
        <dbReference type="Pfam" id="PF18157"/>
    </source>
</evidence>
<organism evidence="5 6">
    <name type="scientific">Deinococcus carri</name>
    <dbReference type="NCBI Taxonomy" id="1211323"/>
    <lineage>
        <taxon>Bacteria</taxon>
        <taxon>Thermotogati</taxon>
        <taxon>Deinococcota</taxon>
        <taxon>Deinococci</taxon>
        <taxon>Deinococcales</taxon>
        <taxon>Deinococcaceae</taxon>
        <taxon>Deinococcus</taxon>
    </lineage>
</organism>
<gene>
    <name evidence="5" type="ORF">Dcar01_01773</name>
</gene>
<dbReference type="InterPro" id="IPR025085">
    <property type="entry name" value="pPIWI_RE_X"/>
</dbReference>
<sequence>MTTAAPARYHKYDDHEDFRPLCFLFPDQAQGAPAQLHTLAWTDPAREVLWRLDQALRPGYMPTRSLNTLLELHVPGLQRVARRLGTAERESGVLAWADGEDQGALFKGAMKAVARWTNGTLTAACQGREDTEQLTAVLEDFKTLYRERRLLTVKPERGPVYDWKAASNGTTEPGTGLSYPALADAVARQLEGREVFPGLGPVRRIVPNHAQATAELISAPIRENVREPFSLVLSLRVLTLPTFPRPLVALDLHKRRWVSELKANPRNGSVTGYVFGVGESTAHPFTISAEKGAYTVNGEFKELANAYDLDLTADGTATLHQRSDRAEVLVNLRAGYGKHRIEAGVPERDKIDALDQARAHLETLGFQPWADVTEVGTKNSAPTETAFVDIDDEKAQADRVETWLTRTRQMLPQQHRAGSVLLIAYHPSCEADARLAQDTVQRVLGDLVHVAVVGLPDDVHGLRDDLPGARLGARARARQRVEAWKPLVDLVRDTNERDGVIGVLVLAPRTYPSRTSPDGKLRGEDKINKRVARNVIARRGRAPVQYLLPPNPEEEDPARDFRMRLHNAWMHLVWGHHGNIDEISENAQRLFLLEEDAQRLFPRETRPEVLLGFTAIQRNRKKGENDRSFVALSFRVWLRGARVEAAFAYEDDAKTLQVTPWQSLRETLLDVAAKSPLNLNTDAKSGVRQHQYQEFVFNAIQAEVTAGRRPLVMVDSTHAVRLWPWLADIRVDPGNVGFDALNKRNMQVPWQKAGLRLVRIRQDNAPQVVTDKYVRYDDIDTGEIHRVHAPTWLAAKLLRVGGCQVPTYFSFGSKLTFRGKRGVSCYRSTPAFKENRKKGEKAEKHAGRSVHVRADKDRPPFTQHRSTPNPVEISVLLAQPQDDVDRVAEFVESLRSGYGHHSDWTNLPLPLFFERVVREYIADFDDPDLDEDPDDDDAN</sequence>
<evidence type="ECO:0000259" key="3">
    <source>
        <dbReference type="Pfam" id="PF13111"/>
    </source>
</evidence>
<evidence type="ECO:0000313" key="6">
    <source>
        <dbReference type="Proteomes" id="UP001401887"/>
    </source>
</evidence>
<feature type="domain" description="pPIWI-RE RNaseH" evidence="2">
    <location>
        <begin position="611"/>
        <end position="922"/>
    </location>
</feature>
<evidence type="ECO:0000313" key="5">
    <source>
        <dbReference type="EMBL" id="GAA5513047.1"/>
    </source>
</evidence>